<sequence length="457" mass="50127">MQSLKKAALLPLLLPLLAYVGAEYYLEHSLNRALAQVQLLLPDGSRFSYRELSADFDGQVALDGAELWLPGMSQPLQFRQLQFKAEDWGTLLDQAATIERGELPHSNQIRFSLQESSLKHLALPSLKPRQQLRGWLGCLAQPVANSPAVATTSTELAGQLEYLFEPDTHYLNLSLQLEGLQLYRVELEADLDIGHSRMDLQTLSTQSVGLGGAKLALVNLGAQNDLLAECGAMGRSGLIQGDYVARQSQLLRFSLEQQGWQVSHELEQAYQNYLFLPLEMRLEWQTRNAVPLQSLTQAQGWGSYTAQVGLNRYNSGSVDLRWGEPGSVTDSIPQPAEAAADGTPPLVAAKQVPLTGLLPALNPVNESPPDATPEGLVSASQSLQQSSYQPAYRRVSIPQLKSLLGSPLKLTTRNGRRIEGVLDSVGRNRLQLRREVAGGVAMVPVRLDSIEQLSAYF</sequence>
<proteinExistence type="predicted"/>
<gene>
    <name evidence="2" type="ORF">DV711_18215</name>
</gene>
<evidence type="ECO:0000313" key="3">
    <source>
        <dbReference type="Proteomes" id="UP000253769"/>
    </source>
</evidence>
<name>A0A369W7S9_9GAMM</name>
<accession>A0A369W7S9</accession>
<protein>
    <submittedName>
        <fullName evidence="2">Uncharacterized protein</fullName>
    </submittedName>
</protein>
<evidence type="ECO:0000313" key="2">
    <source>
        <dbReference type="EMBL" id="RDE18060.1"/>
    </source>
</evidence>
<dbReference type="EMBL" id="QQOH01000006">
    <property type="protein sequence ID" value="RDE18060.1"/>
    <property type="molecule type" value="Genomic_DNA"/>
</dbReference>
<dbReference type="Proteomes" id="UP000253769">
    <property type="component" value="Unassembled WGS sequence"/>
</dbReference>
<comment type="caution">
    <text evidence="2">The sequence shown here is derived from an EMBL/GenBank/DDBJ whole genome shotgun (WGS) entry which is preliminary data.</text>
</comment>
<evidence type="ECO:0000256" key="1">
    <source>
        <dbReference type="SAM" id="MobiDB-lite"/>
    </source>
</evidence>
<reference evidence="2 3" key="1">
    <citation type="submission" date="2018-07" db="EMBL/GenBank/DDBJ databases">
        <title>Motiliproteus coralliicola sp. nov., a bacterium isolated from Coral.</title>
        <authorList>
            <person name="Wang G."/>
        </authorList>
    </citation>
    <scope>NUCLEOTIDE SEQUENCE [LARGE SCALE GENOMIC DNA]</scope>
    <source>
        <strain evidence="2 3">C34</strain>
    </source>
</reference>
<organism evidence="2 3">
    <name type="scientific">Motiliproteus coralliicola</name>
    <dbReference type="NCBI Taxonomy" id="2283196"/>
    <lineage>
        <taxon>Bacteria</taxon>
        <taxon>Pseudomonadati</taxon>
        <taxon>Pseudomonadota</taxon>
        <taxon>Gammaproteobacteria</taxon>
        <taxon>Oceanospirillales</taxon>
        <taxon>Oceanospirillaceae</taxon>
        <taxon>Motiliproteus</taxon>
    </lineage>
</organism>
<feature type="region of interest" description="Disordered" evidence="1">
    <location>
        <begin position="360"/>
        <end position="383"/>
    </location>
</feature>
<dbReference type="AlphaFoldDB" id="A0A369W7S9"/>
<keyword evidence="3" id="KW-1185">Reference proteome</keyword>